<protein>
    <submittedName>
        <fullName evidence="2">Putative P-loop ATPase</fullName>
    </submittedName>
</protein>
<dbReference type="InterPro" id="IPR007936">
    <property type="entry name" value="VapE-like_dom"/>
</dbReference>
<dbReference type="InterPro" id="IPR027417">
    <property type="entry name" value="P-loop_NTPase"/>
</dbReference>
<reference evidence="2 3" key="1">
    <citation type="submission" date="2015-09" db="EMBL/GenBank/DDBJ databases">
        <authorList>
            <consortium name="Pathogen Informatics"/>
        </authorList>
    </citation>
    <scope>NUCLEOTIDE SEQUENCE [LARGE SCALE GENOMIC DNA]</scope>
    <source>
        <strain evidence="2 3">2789STDY5834865</strain>
    </source>
</reference>
<evidence type="ECO:0000313" key="3">
    <source>
        <dbReference type="Proteomes" id="UP000095512"/>
    </source>
</evidence>
<evidence type="ECO:0000259" key="1">
    <source>
        <dbReference type="Pfam" id="PF05272"/>
    </source>
</evidence>
<dbReference type="PANTHER" id="PTHR34985:SF1">
    <property type="entry name" value="SLR0554 PROTEIN"/>
    <property type="match status" value="1"/>
</dbReference>
<dbReference type="Proteomes" id="UP000095512">
    <property type="component" value="Unassembled WGS sequence"/>
</dbReference>
<evidence type="ECO:0000313" key="2">
    <source>
        <dbReference type="EMBL" id="CUO34230.1"/>
    </source>
</evidence>
<dbReference type="RefSeq" id="WP_057571354.1">
    <property type="nucleotide sequence ID" value="NZ_CATYWZ010000005.1"/>
</dbReference>
<sequence length="820" mass="92979">MFVNDRKIRISVGTSRKATSWHRQELLWSDFVQRISRPERTGETFAEYKGLTKARQDELKDVGGFVGGELNGEARRNENAGNRHLVTLDADNIIPGGTQAVLNAVEALGCSYAVYSTRKHEGAAPRLRIILPLDVACTADEYEPIARKVAAFLGIQIFDPTTFEPVRLMYWPSCSADSEYVFLYGDKPFLSKDGVLRLYQNWRNVTEWPEVPGAAKLRDRSAKKQGNPLEKQGVVGAFCRAYDVTEAIAQFIPDAYIPCGEGRYTYSEGSTMGGAVLYDGGNFLYSHHATDPASGKLCNAFDLVRLHKFNEEDYDAKPETPVTQLPSFKAMCEFALQQEPVSKAMALERYRKAQEDFSQPVQGETEGVPDFEWMGELKCSSRTGQPLNTIDNVLIILNHDPKLNGRFWHDEFANRAVVGQAMPWEAPKDNYKLRAWADEDDSGLRHYIEKVYGITGKERIYDAMAVYATNHKQHKIREYLTGLVWDGIPRIDTLLTDYFGAEDSTYTRDATRKTLAAAVARAMVPGIKFDCMLILSGAQGVGKSTFFRFLGKDWYSDSLATFEGKDAAELIQGYWIIEAGELAGMNKSEMNTVKQFMSKTEDVYREPYGRRTKPFPRSCIIVGTTNDKEFLKDQTGNRRFWPIDLGKIPSRKNVFEQLPGEVDQIWAEAFMRWQCGEKLFLEGAVAEEAVRQQEEHKESNPKEGIIREFLGRKIPVDWSRKDLAARREFWNFAGRDYDENLLLPRDRVCAAEIWCECFYGDLKMMKKSDAHEINSILSGLPGWERSSGAIPFGPYYGKQRGHVLSQEARLDCRPATFQKL</sequence>
<dbReference type="EMBL" id="CZAB01000005">
    <property type="protein sequence ID" value="CUO34230.1"/>
    <property type="molecule type" value="Genomic_DNA"/>
</dbReference>
<accession>A0A174EE98</accession>
<dbReference type="AlphaFoldDB" id="A0A174EE98"/>
<dbReference type="Pfam" id="PF05272">
    <property type="entry name" value="VapE-like_dom"/>
    <property type="match status" value="1"/>
</dbReference>
<feature type="domain" description="Virulence-associated protein E-like" evidence="1">
    <location>
        <begin position="480"/>
        <end position="697"/>
    </location>
</feature>
<dbReference type="SUPFAM" id="SSF52540">
    <property type="entry name" value="P-loop containing nucleoside triphosphate hydrolases"/>
    <property type="match status" value="1"/>
</dbReference>
<gene>
    <name evidence="2" type="ORF">ERS852480_00907</name>
</gene>
<organism evidence="2 3">
    <name type="scientific">Enterocloster clostridioformis</name>
    <dbReference type="NCBI Taxonomy" id="1531"/>
    <lineage>
        <taxon>Bacteria</taxon>
        <taxon>Bacillati</taxon>
        <taxon>Bacillota</taxon>
        <taxon>Clostridia</taxon>
        <taxon>Lachnospirales</taxon>
        <taxon>Lachnospiraceae</taxon>
        <taxon>Enterocloster</taxon>
    </lineage>
</organism>
<proteinExistence type="predicted"/>
<dbReference type="PANTHER" id="PTHR34985">
    <property type="entry name" value="SLR0554 PROTEIN"/>
    <property type="match status" value="1"/>
</dbReference>
<name>A0A174EE98_9FIRM</name>